<evidence type="ECO:0000313" key="3">
    <source>
        <dbReference type="Proteomes" id="UP000799772"/>
    </source>
</evidence>
<protein>
    <submittedName>
        <fullName evidence="2">Uncharacterized protein</fullName>
    </submittedName>
</protein>
<evidence type="ECO:0000313" key="2">
    <source>
        <dbReference type="EMBL" id="KAF2093674.1"/>
    </source>
</evidence>
<feature type="region of interest" description="Disordered" evidence="1">
    <location>
        <begin position="25"/>
        <end position="56"/>
    </location>
</feature>
<evidence type="ECO:0000256" key="1">
    <source>
        <dbReference type="SAM" id="MobiDB-lite"/>
    </source>
</evidence>
<dbReference type="SUPFAM" id="SSF57903">
    <property type="entry name" value="FYVE/PHD zinc finger"/>
    <property type="match status" value="1"/>
</dbReference>
<feature type="region of interest" description="Disordered" evidence="1">
    <location>
        <begin position="410"/>
        <end position="429"/>
    </location>
</feature>
<proteinExistence type="predicted"/>
<dbReference type="CDD" id="cd00065">
    <property type="entry name" value="FYVE_like_SF"/>
    <property type="match status" value="1"/>
</dbReference>
<comment type="caution">
    <text evidence="2">The sequence shown here is derived from an EMBL/GenBank/DDBJ whole genome shotgun (WGS) entry which is preliminary data.</text>
</comment>
<gene>
    <name evidence="2" type="ORF">NA57DRAFT_47863</name>
</gene>
<feature type="compositionally biased region" description="Polar residues" evidence="1">
    <location>
        <begin position="33"/>
        <end position="56"/>
    </location>
</feature>
<reference evidence="2" key="1">
    <citation type="journal article" date="2020" name="Stud. Mycol.">
        <title>101 Dothideomycetes genomes: a test case for predicting lifestyles and emergence of pathogens.</title>
        <authorList>
            <person name="Haridas S."/>
            <person name="Albert R."/>
            <person name="Binder M."/>
            <person name="Bloem J."/>
            <person name="Labutti K."/>
            <person name="Salamov A."/>
            <person name="Andreopoulos B."/>
            <person name="Baker S."/>
            <person name="Barry K."/>
            <person name="Bills G."/>
            <person name="Bluhm B."/>
            <person name="Cannon C."/>
            <person name="Castanera R."/>
            <person name="Culley D."/>
            <person name="Daum C."/>
            <person name="Ezra D."/>
            <person name="Gonzalez J."/>
            <person name="Henrissat B."/>
            <person name="Kuo A."/>
            <person name="Liang C."/>
            <person name="Lipzen A."/>
            <person name="Lutzoni F."/>
            <person name="Magnuson J."/>
            <person name="Mondo S."/>
            <person name="Nolan M."/>
            <person name="Ohm R."/>
            <person name="Pangilinan J."/>
            <person name="Park H.-J."/>
            <person name="Ramirez L."/>
            <person name="Alfaro M."/>
            <person name="Sun H."/>
            <person name="Tritt A."/>
            <person name="Yoshinaga Y."/>
            <person name="Zwiers L.-H."/>
            <person name="Turgeon B."/>
            <person name="Goodwin S."/>
            <person name="Spatafora J."/>
            <person name="Crous P."/>
            <person name="Grigoriev I."/>
        </authorList>
    </citation>
    <scope>NUCLEOTIDE SEQUENCE</scope>
    <source>
        <strain evidence="2">CBS 133067</strain>
    </source>
</reference>
<dbReference type="Proteomes" id="UP000799772">
    <property type="component" value="Unassembled WGS sequence"/>
</dbReference>
<sequence length="429" mass="47306">MVRFVDLDAEAIDPHADPHFRSVYHAPEARGSDSITTKSSTRDGVTTSDEVTDRPNPNINGFSAILSCYPIVSQLATQLDLNSLHDLASVCRQFRVNLLQYRGQLVKQTLRCSNETLNIGPRLADRMRHGRVGQCARDMVGECRRCGKVVCRNCVIKPPPQNALTGRFRRLCKTCIKAPLELLTAPTNDDEDDSSSELHDDDGHLRAAHHSILLQAHKGLIGHNQSSTTQPAFTSSAFTRGPCTCPDHMFLCHECGRKLRSDDATYMRGWKWRTHYSAKLGGLGAGIGEGHEGVKCGRNKACLAARIVETETECSADELANLQRDSERVEIEGLGRSWEGTSYLAQEIEGVGGAMKLKVRKQVRVGAVVREYEDERKGQGGGFLERERKNLIRSWCAWCERVVPGVKDADGEWGRRGSSTSSSGSDSGL</sequence>
<feature type="compositionally biased region" description="Low complexity" evidence="1">
    <location>
        <begin position="416"/>
        <end position="429"/>
    </location>
</feature>
<dbReference type="InterPro" id="IPR011011">
    <property type="entry name" value="Znf_FYVE_PHD"/>
</dbReference>
<organism evidence="2 3">
    <name type="scientific">Rhizodiscina lignyota</name>
    <dbReference type="NCBI Taxonomy" id="1504668"/>
    <lineage>
        <taxon>Eukaryota</taxon>
        <taxon>Fungi</taxon>
        <taxon>Dikarya</taxon>
        <taxon>Ascomycota</taxon>
        <taxon>Pezizomycotina</taxon>
        <taxon>Dothideomycetes</taxon>
        <taxon>Pleosporomycetidae</taxon>
        <taxon>Aulographales</taxon>
        <taxon>Rhizodiscinaceae</taxon>
        <taxon>Rhizodiscina</taxon>
    </lineage>
</organism>
<dbReference type="EMBL" id="ML978137">
    <property type="protein sequence ID" value="KAF2093674.1"/>
    <property type="molecule type" value="Genomic_DNA"/>
</dbReference>
<dbReference type="OrthoDB" id="5288318at2759"/>
<dbReference type="AlphaFoldDB" id="A0A9P4I4J2"/>
<keyword evidence="3" id="KW-1185">Reference proteome</keyword>
<accession>A0A9P4I4J2</accession>
<name>A0A9P4I4J2_9PEZI</name>